<proteinExistence type="predicted"/>
<protein>
    <submittedName>
        <fullName evidence="1">Uncharacterized protein</fullName>
    </submittedName>
</protein>
<organism evidence="1">
    <name type="scientific">marine sediment metagenome</name>
    <dbReference type="NCBI Taxonomy" id="412755"/>
    <lineage>
        <taxon>unclassified sequences</taxon>
        <taxon>metagenomes</taxon>
        <taxon>ecological metagenomes</taxon>
    </lineage>
</organism>
<gene>
    <name evidence="1" type="ORF">LCGC14_1284900</name>
</gene>
<accession>A0A0F9KU57</accession>
<comment type="caution">
    <text evidence="1">The sequence shown here is derived from an EMBL/GenBank/DDBJ whole genome shotgun (WGS) entry which is preliminary data.</text>
</comment>
<feature type="non-terminal residue" evidence="1">
    <location>
        <position position="1"/>
    </location>
</feature>
<sequence length="174" mass="18553">SVAAEPLSPTPFPEFFRNPISLDPAEALNFQAAEDGAGAIQSNGLIWLTDGSVNPMPGEIFTIRGTGTTTVGTFVWANCPIILDENLPAGTYAVVGMRAESTTCLAARLVFVGGTWRPGVIGYDAVSDLEDPIFRFGQLGNWGEFRHDQAPTADFLCTAADAAQTIFLDLIRLS</sequence>
<reference evidence="1" key="1">
    <citation type="journal article" date="2015" name="Nature">
        <title>Complex archaea that bridge the gap between prokaryotes and eukaryotes.</title>
        <authorList>
            <person name="Spang A."/>
            <person name="Saw J.H."/>
            <person name="Jorgensen S.L."/>
            <person name="Zaremba-Niedzwiedzka K."/>
            <person name="Martijn J."/>
            <person name="Lind A.E."/>
            <person name="van Eijk R."/>
            <person name="Schleper C."/>
            <person name="Guy L."/>
            <person name="Ettema T.J."/>
        </authorList>
    </citation>
    <scope>NUCLEOTIDE SEQUENCE</scope>
</reference>
<dbReference type="EMBL" id="LAZR01007345">
    <property type="protein sequence ID" value="KKM85844.1"/>
    <property type="molecule type" value="Genomic_DNA"/>
</dbReference>
<dbReference type="AlphaFoldDB" id="A0A0F9KU57"/>
<evidence type="ECO:0000313" key="1">
    <source>
        <dbReference type="EMBL" id="KKM85844.1"/>
    </source>
</evidence>
<name>A0A0F9KU57_9ZZZZ</name>